<keyword evidence="1" id="KW-1133">Transmembrane helix</keyword>
<name>A0A2P4PZU4_RHIID</name>
<organism evidence="2 3">
    <name type="scientific">Rhizophagus irregularis (strain DAOM 181602 / DAOM 197198 / MUCL 43194)</name>
    <name type="common">Arbuscular mycorrhizal fungus</name>
    <name type="synonym">Glomus intraradices</name>
    <dbReference type="NCBI Taxonomy" id="747089"/>
    <lineage>
        <taxon>Eukaryota</taxon>
        <taxon>Fungi</taxon>
        <taxon>Fungi incertae sedis</taxon>
        <taxon>Mucoromycota</taxon>
        <taxon>Glomeromycotina</taxon>
        <taxon>Glomeromycetes</taxon>
        <taxon>Glomerales</taxon>
        <taxon>Glomeraceae</taxon>
        <taxon>Rhizophagus</taxon>
    </lineage>
</organism>
<keyword evidence="1" id="KW-0472">Membrane</keyword>
<gene>
    <name evidence="2" type="ORF">GLOIN_2v1612898</name>
</gene>
<keyword evidence="1" id="KW-0812">Transmembrane</keyword>
<feature type="transmembrane region" description="Helical" evidence="1">
    <location>
        <begin position="33"/>
        <end position="50"/>
    </location>
</feature>
<evidence type="ECO:0000256" key="1">
    <source>
        <dbReference type="SAM" id="Phobius"/>
    </source>
</evidence>
<feature type="transmembrane region" description="Helical" evidence="1">
    <location>
        <begin position="96"/>
        <end position="118"/>
    </location>
</feature>
<sequence length="139" mass="15433">MFDIVDATSKICSSNSGRCFDASLTFKSSDNTLLILFFNKAISVTPLFFIHIHICSHVSSSIVHLGYFVLGIPHTALFHNVSYVGSNLRKFLTRQVLIEASFLLVTFFDVVTSLLISLKLSFQLIKILAPFASIKQSLS</sequence>
<comment type="caution">
    <text evidence="2">The sequence shown here is derived from an EMBL/GenBank/DDBJ whole genome shotgun (WGS) entry which is preliminary data.</text>
</comment>
<proteinExistence type="predicted"/>
<dbReference type="EMBL" id="AUPC02000115">
    <property type="protein sequence ID" value="POG70888.1"/>
    <property type="molecule type" value="Genomic_DNA"/>
</dbReference>
<keyword evidence="3" id="KW-1185">Reference proteome</keyword>
<accession>A0A2P4PZU4</accession>
<protein>
    <submittedName>
        <fullName evidence="2">Uncharacterized protein</fullName>
    </submittedName>
</protein>
<evidence type="ECO:0000313" key="2">
    <source>
        <dbReference type="EMBL" id="POG70888.1"/>
    </source>
</evidence>
<reference evidence="2 3" key="2">
    <citation type="journal article" date="2018" name="New Phytol.">
        <title>High intraspecific genome diversity in the model arbuscular mycorrhizal symbiont Rhizophagus irregularis.</title>
        <authorList>
            <person name="Chen E.C.H."/>
            <person name="Morin E."/>
            <person name="Beaudet D."/>
            <person name="Noel J."/>
            <person name="Yildirir G."/>
            <person name="Ndikumana S."/>
            <person name="Charron P."/>
            <person name="St-Onge C."/>
            <person name="Giorgi J."/>
            <person name="Kruger M."/>
            <person name="Marton T."/>
            <person name="Ropars J."/>
            <person name="Grigoriev I.V."/>
            <person name="Hainaut M."/>
            <person name="Henrissat B."/>
            <person name="Roux C."/>
            <person name="Martin F."/>
            <person name="Corradi N."/>
        </authorList>
    </citation>
    <scope>NUCLEOTIDE SEQUENCE [LARGE SCALE GENOMIC DNA]</scope>
    <source>
        <strain evidence="2 3">DAOM 197198</strain>
    </source>
</reference>
<evidence type="ECO:0000313" key="3">
    <source>
        <dbReference type="Proteomes" id="UP000018888"/>
    </source>
</evidence>
<dbReference type="AlphaFoldDB" id="A0A2P4PZU4"/>
<feature type="transmembrane region" description="Helical" evidence="1">
    <location>
        <begin position="62"/>
        <end position="84"/>
    </location>
</feature>
<reference evidence="2 3" key="1">
    <citation type="journal article" date="2013" name="Proc. Natl. Acad. Sci. U.S.A.">
        <title>Genome of an arbuscular mycorrhizal fungus provides insight into the oldest plant symbiosis.</title>
        <authorList>
            <person name="Tisserant E."/>
            <person name="Malbreil M."/>
            <person name="Kuo A."/>
            <person name="Kohler A."/>
            <person name="Symeonidi A."/>
            <person name="Balestrini R."/>
            <person name="Charron P."/>
            <person name="Duensing N."/>
            <person name="Frei Dit Frey N."/>
            <person name="Gianinazzi-Pearson V."/>
            <person name="Gilbert L.B."/>
            <person name="Handa Y."/>
            <person name="Herr J.R."/>
            <person name="Hijri M."/>
            <person name="Koul R."/>
            <person name="Kawaguchi M."/>
            <person name="Krajinski F."/>
            <person name="Lammers P.J."/>
            <person name="Masclaux F.G."/>
            <person name="Murat C."/>
            <person name="Morin E."/>
            <person name="Ndikumana S."/>
            <person name="Pagni M."/>
            <person name="Petitpierre D."/>
            <person name="Requena N."/>
            <person name="Rosikiewicz P."/>
            <person name="Riley R."/>
            <person name="Saito K."/>
            <person name="San Clemente H."/>
            <person name="Shapiro H."/>
            <person name="van Tuinen D."/>
            <person name="Becard G."/>
            <person name="Bonfante P."/>
            <person name="Paszkowski U."/>
            <person name="Shachar-Hill Y.Y."/>
            <person name="Tuskan G.A."/>
            <person name="Young P.W."/>
            <person name="Sanders I.R."/>
            <person name="Henrissat B."/>
            <person name="Rensing S.A."/>
            <person name="Grigoriev I.V."/>
            <person name="Corradi N."/>
            <person name="Roux C."/>
            <person name="Martin F."/>
        </authorList>
    </citation>
    <scope>NUCLEOTIDE SEQUENCE [LARGE SCALE GENOMIC DNA]</scope>
    <source>
        <strain evidence="2 3">DAOM 197198</strain>
    </source>
</reference>
<dbReference type="Proteomes" id="UP000018888">
    <property type="component" value="Unassembled WGS sequence"/>
</dbReference>